<evidence type="ECO:0000256" key="6">
    <source>
        <dbReference type="ARBA" id="ARBA00023136"/>
    </source>
</evidence>
<dbReference type="PANTHER" id="PTHR37479:SF1">
    <property type="entry name" value="CELL DIVISION PROTEIN FTSL"/>
    <property type="match status" value="1"/>
</dbReference>
<evidence type="ECO:0000256" key="5">
    <source>
        <dbReference type="ARBA" id="ARBA00022989"/>
    </source>
</evidence>
<evidence type="ECO:0000256" key="9">
    <source>
        <dbReference type="NCBIfam" id="TIGR02209"/>
    </source>
</evidence>
<reference evidence="10 11" key="1">
    <citation type="submission" date="2018-08" db="EMBL/GenBank/DDBJ databases">
        <title>Genomic Encyclopedia of Type Strains, Phase IV (KMG-IV): sequencing the most valuable type-strain genomes for metagenomic binning, comparative biology and taxonomic classification.</title>
        <authorList>
            <person name="Goeker M."/>
        </authorList>
    </citation>
    <scope>NUCLEOTIDE SEQUENCE [LARGE SCALE GENOMIC DNA]</scope>
    <source>
        <strain evidence="10 11">DSM 26022</strain>
    </source>
</reference>
<protein>
    <recommendedName>
        <fullName evidence="8 9">Cell division protein FtsL</fullName>
    </recommendedName>
</protein>
<sequence length="103" mass="11391">MSWAARLSGLRLSLLQPIVWQNAAVVAVLVATSVAVAFSVHKSRLYLADLQSLQSERDHLEVEWGQLLLEQQAWGAYGRIGKVAVDELGMRSPAPHDVMMVRP</sequence>
<dbReference type="Proteomes" id="UP000256774">
    <property type="component" value="Unassembled WGS sequence"/>
</dbReference>
<keyword evidence="6 8" id="KW-0472">Membrane</keyword>
<dbReference type="GO" id="GO:0043093">
    <property type="term" value="P:FtsZ-dependent cytokinesis"/>
    <property type="evidence" value="ECO:0007669"/>
    <property type="project" value="UniProtKB-UniRule"/>
</dbReference>
<evidence type="ECO:0000256" key="1">
    <source>
        <dbReference type="ARBA" id="ARBA00004401"/>
    </source>
</evidence>
<name>A0A3E0H678_9GAMM</name>
<keyword evidence="5 8" id="KW-1133">Transmembrane helix</keyword>
<keyword evidence="2 8" id="KW-1003">Cell membrane</keyword>
<proteinExistence type="inferred from homology"/>
<keyword evidence="3 8" id="KW-0132">Cell division</keyword>
<dbReference type="RefSeq" id="WP_116207797.1">
    <property type="nucleotide sequence ID" value="NZ_QUNR01000002.1"/>
</dbReference>
<dbReference type="PANTHER" id="PTHR37479">
    <property type="entry name" value="CELL DIVISION PROTEIN FTSL"/>
    <property type="match status" value="1"/>
</dbReference>
<evidence type="ECO:0000256" key="7">
    <source>
        <dbReference type="ARBA" id="ARBA00023306"/>
    </source>
</evidence>
<dbReference type="GO" id="GO:0032153">
    <property type="term" value="C:cell division site"/>
    <property type="evidence" value="ECO:0007669"/>
    <property type="project" value="UniProtKB-UniRule"/>
</dbReference>
<dbReference type="HAMAP" id="MF_00910">
    <property type="entry name" value="FtsL"/>
    <property type="match status" value="1"/>
</dbReference>
<gene>
    <name evidence="8" type="primary">ftsL</name>
    <name evidence="10" type="ORF">DFR26_0929</name>
</gene>
<evidence type="ECO:0000313" key="10">
    <source>
        <dbReference type="EMBL" id="REH38767.1"/>
    </source>
</evidence>
<dbReference type="Pfam" id="PF04999">
    <property type="entry name" value="FtsL"/>
    <property type="match status" value="1"/>
</dbReference>
<comment type="caution">
    <text evidence="10">The sequence shown here is derived from an EMBL/GenBank/DDBJ whole genome shotgun (WGS) entry which is preliminary data.</text>
</comment>
<dbReference type="AlphaFoldDB" id="A0A3E0H678"/>
<evidence type="ECO:0000256" key="4">
    <source>
        <dbReference type="ARBA" id="ARBA00022692"/>
    </source>
</evidence>
<evidence type="ECO:0000256" key="2">
    <source>
        <dbReference type="ARBA" id="ARBA00022475"/>
    </source>
</evidence>
<keyword evidence="11" id="KW-1185">Reference proteome</keyword>
<dbReference type="InterPro" id="IPR011922">
    <property type="entry name" value="Cell_div_FtsL"/>
</dbReference>
<evidence type="ECO:0000256" key="3">
    <source>
        <dbReference type="ARBA" id="ARBA00022618"/>
    </source>
</evidence>
<dbReference type="OrthoDB" id="5298556at2"/>
<keyword evidence="7 8" id="KW-0131">Cell cycle</keyword>
<dbReference type="EMBL" id="QUNR01000002">
    <property type="protein sequence ID" value="REH38767.1"/>
    <property type="molecule type" value="Genomic_DNA"/>
</dbReference>
<accession>A0A3E0H678</accession>
<keyword evidence="8" id="KW-0997">Cell inner membrane</keyword>
<evidence type="ECO:0000256" key="8">
    <source>
        <dbReference type="HAMAP-Rule" id="MF_00910"/>
    </source>
</evidence>
<dbReference type="NCBIfam" id="TIGR02209">
    <property type="entry name" value="ftsL_broad"/>
    <property type="match status" value="1"/>
</dbReference>
<comment type="subunit">
    <text evidence="8">Part of a complex composed of FtsB, FtsL and FtsQ.</text>
</comment>
<comment type="function">
    <text evidence="8">Essential cell division protein. May link together the upstream cell division proteins, which are predominantly cytoplasmic, with the downstream cell division proteins, which are predominantly periplasmic.</text>
</comment>
<comment type="similarity">
    <text evidence="8">Belongs to the FtsL family.</text>
</comment>
<dbReference type="GO" id="GO:0005886">
    <property type="term" value="C:plasma membrane"/>
    <property type="evidence" value="ECO:0007669"/>
    <property type="project" value="UniProtKB-SubCell"/>
</dbReference>
<organism evidence="10 11">
    <name type="scientific">Paraperlucidibaca baekdonensis</name>
    <dbReference type="NCBI Taxonomy" id="748120"/>
    <lineage>
        <taxon>Bacteria</taxon>
        <taxon>Pseudomonadati</taxon>
        <taxon>Pseudomonadota</taxon>
        <taxon>Gammaproteobacteria</taxon>
        <taxon>Moraxellales</taxon>
        <taxon>Moraxellaceae</taxon>
        <taxon>Paraperlucidibaca</taxon>
    </lineage>
</organism>
<comment type="subcellular location">
    <subcellularLocation>
        <location evidence="8">Cell inner membrane</location>
        <topology evidence="8">Single-pass type II membrane protein</topology>
    </subcellularLocation>
    <subcellularLocation>
        <location evidence="1">Cell membrane</location>
        <topology evidence="1">Single-pass type II membrane protein</topology>
    </subcellularLocation>
    <text evidence="8">Localizes to the division septum where it forms a ring structure.</text>
</comment>
<evidence type="ECO:0000313" key="11">
    <source>
        <dbReference type="Proteomes" id="UP000256774"/>
    </source>
</evidence>
<feature type="transmembrane region" description="Helical" evidence="8">
    <location>
        <begin position="20"/>
        <end position="40"/>
    </location>
</feature>
<keyword evidence="4 8" id="KW-0812">Transmembrane</keyword>